<dbReference type="PANTHER" id="PTHR13627">
    <property type="entry name" value="FUKUTIN RELATED PROTEIN"/>
    <property type="match status" value="1"/>
</dbReference>
<evidence type="ECO:0000313" key="2">
    <source>
        <dbReference type="EMBL" id="MBO8450772.1"/>
    </source>
</evidence>
<evidence type="ECO:0000313" key="3">
    <source>
        <dbReference type="Proteomes" id="UP000823616"/>
    </source>
</evidence>
<dbReference type="GO" id="GO:0009100">
    <property type="term" value="P:glycoprotein metabolic process"/>
    <property type="evidence" value="ECO:0007669"/>
    <property type="project" value="UniProtKB-ARBA"/>
</dbReference>
<dbReference type="Pfam" id="PF04991">
    <property type="entry name" value="LicD"/>
    <property type="match status" value="1"/>
</dbReference>
<dbReference type="InterPro" id="IPR052613">
    <property type="entry name" value="LicD_transferase"/>
</dbReference>
<protein>
    <submittedName>
        <fullName evidence="2">LicD family protein</fullName>
    </submittedName>
</protein>
<sequence length="191" mass="22428">MVRIRDILAAHGIVCFLHYGTCLGAVREKGFIPHDDDADLGIYAGDLAKLRKIIPEIEAAGFSQIEDREWGGRLIQFRDTGEGYAEQVDIFWEKQTRRFGIRKWDLGGRVLCPYRFLQPPLPVIDFLGEPFHVPNDTENFLRFLYGKDWRTPRPGAQSRYGILFQLNKLRKNPGKLFFYLRRFFRNHILRR</sequence>
<reference evidence="2" key="1">
    <citation type="submission" date="2020-10" db="EMBL/GenBank/DDBJ databases">
        <authorList>
            <person name="Gilroy R."/>
        </authorList>
    </citation>
    <scope>NUCLEOTIDE SEQUENCE</scope>
    <source>
        <strain evidence="2">B3-4054</strain>
    </source>
</reference>
<feature type="domain" description="LicD/FKTN/FKRP nucleotidyltransferase" evidence="1">
    <location>
        <begin position="10"/>
        <end position="80"/>
    </location>
</feature>
<organism evidence="2 3">
    <name type="scientific">Candidatus Avitreponema avistercoris</name>
    <dbReference type="NCBI Taxonomy" id="2840705"/>
    <lineage>
        <taxon>Bacteria</taxon>
        <taxon>Pseudomonadati</taxon>
        <taxon>Spirochaetota</taxon>
        <taxon>Spirochaetia</taxon>
        <taxon>Spirochaetales</taxon>
        <taxon>Candidatus Avitreponema</taxon>
    </lineage>
</organism>
<name>A0A9D9EP79_9SPIR</name>
<dbReference type="AlphaFoldDB" id="A0A9D9EP79"/>
<gene>
    <name evidence="2" type="ORF">IAA96_06670</name>
</gene>
<proteinExistence type="predicted"/>
<accession>A0A9D9EP79</accession>
<evidence type="ECO:0000259" key="1">
    <source>
        <dbReference type="Pfam" id="PF04991"/>
    </source>
</evidence>
<dbReference type="Proteomes" id="UP000823616">
    <property type="component" value="Unassembled WGS sequence"/>
</dbReference>
<comment type="caution">
    <text evidence="2">The sequence shown here is derived from an EMBL/GenBank/DDBJ whole genome shotgun (WGS) entry which is preliminary data.</text>
</comment>
<dbReference type="EMBL" id="JADIMS010000122">
    <property type="protein sequence ID" value="MBO8450772.1"/>
    <property type="molecule type" value="Genomic_DNA"/>
</dbReference>
<dbReference type="PANTHER" id="PTHR13627:SF31">
    <property type="entry name" value="RIBITOL 5-PHOSPHATE TRANSFERASE FKRP"/>
    <property type="match status" value="1"/>
</dbReference>
<dbReference type="InterPro" id="IPR007074">
    <property type="entry name" value="LicD/FKTN/FKRP_NTP_transf"/>
</dbReference>
<reference evidence="2" key="2">
    <citation type="journal article" date="2021" name="PeerJ">
        <title>Extensive microbial diversity within the chicken gut microbiome revealed by metagenomics and culture.</title>
        <authorList>
            <person name="Gilroy R."/>
            <person name="Ravi A."/>
            <person name="Getino M."/>
            <person name="Pursley I."/>
            <person name="Horton D.L."/>
            <person name="Alikhan N.F."/>
            <person name="Baker D."/>
            <person name="Gharbi K."/>
            <person name="Hall N."/>
            <person name="Watson M."/>
            <person name="Adriaenssens E.M."/>
            <person name="Foster-Nyarko E."/>
            <person name="Jarju S."/>
            <person name="Secka A."/>
            <person name="Antonio M."/>
            <person name="Oren A."/>
            <person name="Chaudhuri R.R."/>
            <person name="La Ragione R."/>
            <person name="Hildebrand F."/>
            <person name="Pallen M.J."/>
        </authorList>
    </citation>
    <scope>NUCLEOTIDE SEQUENCE</scope>
    <source>
        <strain evidence="2">B3-4054</strain>
    </source>
</reference>